<dbReference type="Gene3D" id="3.40.50.1820">
    <property type="entry name" value="alpha/beta hydrolase"/>
    <property type="match status" value="1"/>
</dbReference>
<dbReference type="InterPro" id="IPR029058">
    <property type="entry name" value="AB_hydrolase_fold"/>
</dbReference>
<dbReference type="Gene3D" id="3.30.420.430">
    <property type="match status" value="1"/>
</dbReference>
<sequence>MSDQDRPSRPTVEGTDSSGPVPVDFRFSPTRNGTRHLVVVFANFSAPEDYGFSNGVLDQVRANVLWIRDRFDGGNAFYLCQDMDFATERAVAAVIARFVHALDLTHDQVTVFGGSKGGSAALWFGLRHGYGNVLALIPVFRIGTSLAARRPAAAELMMGGATPEKVAALDALLPDLVASTPHRNTRVYLVTSPQDELYAEQVEPFLPLFAGYPDFHLLVNDSPLITGHTSVTARTLPAVLGLLNLLVAGITPRLGLARTGGEQPDRDTSALDALLAATERFPRPQVAFPDPAVPVPGDVVAVGGRAPGAERVSIWLSGKYMGSAQTAEDGSWVRQFTRPWEAGEYTLKLFGVAPDGEQSPRTLHTFTVVEPAPGLPTPLVTEPADLSLVPGPTVRLSGSAPGAERVELVIGEHSLGSTPVTPEGNWSWQPAWEWRGGEHTVDVVAQLPGVRPSAPARVTFTVAGALARDARLQAKYGY</sequence>
<dbReference type="KEGG" id="ksk:KSE_02920"/>
<organism evidence="2 3">
    <name type="scientific">Kitasatospora setae (strain ATCC 33774 / DSM 43861 / JCM 3304 / KCC A-0304 / NBRC 14216 / KM-6054)</name>
    <name type="common">Streptomyces setae</name>
    <dbReference type="NCBI Taxonomy" id="452652"/>
    <lineage>
        <taxon>Bacteria</taxon>
        <taxon>Bacillati</taxon>
        <taxon>Actinomycetota</taxon>
        <taxon>Actinomycetes</taxon>
        <taxon>Kitasatosporales</taxon>
        <taxon>Streptomycetaceae</taxon>
        <taxon>Kitasatospora</taxon>
    </lineage>
</organism>
<dbReference type="PATRIC" id="fig|452652.3.peg.286"/>
<dbReference type="HOGENOM" id="CLU_041543_0_0_11"/>
<gene>
    <name evidence="2" type="ordered locus">KSE_02920</name>
</gene>
<evidence type="ECO:0008006" key="4">
    <source>
        <dbReference type="Google" id="ProtNLM"/>
    </source>
</evidence>
<evidence type="ECO:0000313" key="2">
    <source>
        <dbReference type="EMBL" id="BAJ26139.1"/>
    </source>
</evidence>
<dbReference type="eggNOG" id="COG0400">
    <property type="taxonomic scope" value="Bacteria"/>
</dbReference>
<dbReference type="AlphaFoldDB" id="E4N4K8"/>
<proteinExistence type="predicted"/>
<dbReference type="STRING" id="452652.KSE_02920"/>
<evidence type="ECO:0000256" key="1">
    <source>
        <dbReference type="SAM" id="MobiDB-lite"/>
    </source>
</evidence>
<feature type="region of interest" description="Disordered" evidence="1">
    <location>
        <begin position="1"/>
        <end position="27"/>
    </location>
</feature>
<keyword evidence="3" id="KW-1185">Reference proteome</keyword>
<protein>
    <recommendedName>
        <fullName evidence="4">Bacterial Ig-like domain-containing protein</fullName>
    </recommendedName>
</protein>
<dbReference type="SUPFAM" id="SSF53474">
    <property type="entry name" value="alpha/beta-Hydrolases"/>
    <property type="match status" value="1"/>
</dbReference>
<dbReference type="EMBL" id="AP010968">
    <property type="protein sequence ID" value="BAJ26139.1"/>
    <property type="molecule type" value="Genomic_DNA"/>
</dbReference>
<dbReference type="RefSeq" id="WP_014133460.1">
    <property type="nucleotide sequence ID" value="NC_016109.1"/>
</dbReference>
<reference evidence="2 3" key="1">
    <citation type="journal article" date="2010" name="DNA Res.">
        <title>Genome sequence of Kitasatospora setae NBRC 14216T: an evolutionary snapshot of the family Streptomycetaceae.</title>
        <authorList>
            <person name="Ichikawa N."/>
            <person name="Oguchi A."/>
            <person name="Ikeda H."/>
            <person name="Ishikawa J."/>
            <person name="Kitani S."/>
            <person name="Watanabe Y."/>
            <person name="Nakamura S."/>
            <person name="Katano Y."/>
            <person name="Kishi E."/>
            <person name="Sasagawa M."/>
            <person name="Ankai A."/>
            <person name="Fukui S."/>
            <person name="Hashimoto Y."/>
            <person name="Kamata S."/>
            <person name="Otoguro M."/>
            <person name="Tanikawa S."/>
            <person name="Nihira T."/>
            <person name="Horinouchi S."/>
            <person name="Ohnishi Y."/>
            <person name="Hayakawa M."/>
            <person name="Kuzuyama T."/>
            <person name="Arisawa A."/>
            <person name="Nomoto F."/>
            <person name="Miura H."/>
            <person name="Takahashi Y."/>
            <person name="Fujita N."/>
        </authorList>
    </citation>
    <scope>NUCLEOTIDE SEQUENCE [LARGE SCALE GENOMIC DNA]</scope>
    <source>
        <strain evidence="3">ATCC 33774 / DSM 43861 / JCM 3304 / KCC A-0304 / NBRC 14216 / KM-6054</strain>
    </source>
</reference>
<accession>E4N4K8</accession>
<dbReference type="Proteomes" id="UP000007076">
    <property type="component" value="Chromosome"/>
</dbReference>
<name>E4N4K8_KITSK</name>
<evidence type="ECO:0000313" key="3">
    <source>
        <dbReference type="Proteomes" id="UP000007076"/>
    </source>
</evidence>